<evidence type="ECO:0000256" key="9">
    <source>
        <dbReference type="ARBA" id="ARBA00022679"/>
    </source>
</evidence>
<evidence type="ECO:0000256" key="5">
    <source>
        <dbReference type="ARBA" id="ARBA00017322"/>
    </source>
</evidence>
<evidence type="ECO:0000256" key="15">
    <source>
        <dbReference type="ARBA" id="ARBA00023012"/>
    </source>
</evidence>
<dbReference type="SUPFAM" id="SSF48452">
    <property type="entry name" value="TPR-like"/>
    <property type="match status" value="1"/>
</dbReference>
<evidence type="ECO:0000256" key="8">
    <source>
        <dbReference type="ARBA" id="ARBA00022553"/>
    </source>
</evidence>
<comment type="catalytic activity">
    <reaction evidence="1">
        <text>ATP + protein L-histidine = ADP + protein N-phospho-L-histidine.</text>
        <dbReference type="EC" id="2.7.13.3"/>
    </reaction>
</comment>
<evidence type="ECO:0000256" key="2">
    <source>
        <dbReference type="ARBA" id="ARBA00001966"/>
    </source>
</evidence>
<dbReference type="GO" id="GO:0000155">
    <property type="term" value="F:phosphorelay sensor kinase activity"/>
    <property type="evidence" value="ECO:0007669"/>
    <property type="project" value="InterPro"/>
</dbReference>
<dbReference type="InterPro" id="IPR011990">
    <property type="entry name" value="TPR-like_helical_dom_sf"/>
</dbReference>
<dbReference type="SUPFAM" id="SSF55874">
    <property type="entry name" value="ATPase domain of HSP90 chaperone/DNA topoisomerase II/histidine kinase"/>
    <property type="match status" value="1"/>
</dbReference>
<feature type="transmembrane region" description="Helical" evidence="19">
    <location>
        <begin position="444"/>
        <end position="462"/>
    </location>
</feature>
<dbReference type="GO" id="GO:0016020">
    <property type="term" value="C:membrane"/>
    <property type="evidence" value="ECO:0007669"/>
    <property type="project" value="InterPro"/>
</dbReference>
<feature type="signal peptide" evidence="20">
    <location>
        <begin position="1"/>
        <end position="19"/>
    </location>
</feature>
<dbReference type="PRINTS" id="PR00344">
    <property type="entry name" value="BCTRLSENSOR"/>
</dbReference>
<keyword evidence="19" id="KW-1133">Transmembrane helix</keyword>
<evidence type="ECO:0000256" key="7">
    <source>
        <dbReference type="ARBA" id="ARBA00022490"/>
    </source>
</evidence>
<evidence type="ECO:0000256" key="16">
    <source>
        <dbReference type="ARBA" id="ARBA00023014"/>
    </source>
</evidence>
<dbReference type="InterPro" id="IPR005467">
    <property type="entry name" value="His_kinase_dom"/>
</dbReference>
<keyword evidence="8" id="KW-0597">Phosphoprotein</keyword>
<protein>
    <recommendedName>
        <fullName evidence="5">Oxygen sensor histidine kinase NreB</fullName>
        <ecNumber evidence="4">2.7.13.3</ecNumber>
    </recommendedName>
    <alternativeName>
        <fullName evidence="18">Nitrogen regulation protein B</fullName>
    </alternativeName>
</protein>
<keyword evidence="14" id="KW-0408">Iron</keyword>
<evidence type="ECO:0000256" key="4">
    <source>
        <dbReference type="ARBA" id="ARBA00012438"/>
    </source>
</evidence>
<dbReference type="InterPro" id="IPR050482">
    <property type="entry name" value="Sensor_HK_TwoCompSys"/>
</dbReference>
<comment type="function">
    <text evidence="17">Member of the two-component regulatory system NreB/NreC involved in the control of dissimilatory nitrate/nitrite reduction in response to oxygen. NreB functions as a direct oxygen sensor histidine kinase which is autophosphorylated, in the absence of oxygen, probably at the conserved histidine residue, and transfers its phosphate group probably to a conserved aspartate residue of NreC. NreB/NreC activates the expression of the nitrate (narGHJI) and nitrite (nir) reductase operons, as well as the putative nitrate transporter gene narT.</text>
</comment>
<dbReference type="InterPro" id="IPR019734">
    <property type="entry name" value="TPR_rpt"/>
</dbReference>
<dbReference type="EC" id="2.7.13.3" evidence="4"/>
<dbReference type="AlphaFoldDB" id="A0A4Q0PP36"/>
<dbReference type="GO" id="GO:0046872">
    <property type="term" value="F:metal ion binding"/>
    <property type="evidence" value="ECO:0007669"/>
    <property type="project" value="UniProtKB-KW"/>
</dbReference>
<evidence type="ECO:0000256" key="20">
    <source>
        <dbReference type="SAM" id="SignalP"/>
    </source>
</evidence>
<dbReference type="PROSITE" id="PS50109">
    <property type="entry name" value="HIS_KIN"/>
    <property type="match status" value="1"/>
</dbReference>
<keyword evidence="6" id="KW-0004">4Fe-4S</keyword>
<keyword evidence="13" id="KW-0067">ATP-binding</keyword>
<evidence type="ECO:0000256" key="19">
    <source>
        <dbReference type="SAM" id="Phobius"/>
    </source>
</evidence>
<dbReference type="GO" id="GO:0005737">
    <property type="term" value="C:cytoplasm"/>
    <property type="evidence" value="ECO:0007669"/>
    <property type="project" value="UniProtKB-SubCell"/>
</dbReference>
<dbReference type="STRING" id="1122159.SAMN02745246_01110"/>
<dbReference type="EMBL" id="QOVL01000004">
    <property type="protein sequence ID" value="RXG32243.1"/>
    <property type="molecule type" value="Genomic_DNA"/>
</dbReference>
<dbReference type="Proteomes" id="UP000290608">
    <property type="component" value="Unassembled WGS sequence"/>
</dbReference>
<evidence type="ECO:0000256" key="14">
    <source>
        <dbReference type="ARBA" id="ARBA00023004"/>
    </source>
</evidence>
<evidence type="ECO:0000256" key="18">
    <source>
        <dbReference type="ARBA" id="ARBA00030800"/>
    </source>
</evidence>
<evidence type="ECO:0000256" key="12">
    <source>
        <dbReference type="ARBA" id="ARBA00022777"/>
    </source>
</evidence>
<dbReference type="Pfam" id="PF07730">
    <property type="entry name" value="HisKA_3"/>
    <property type="match status" value="1"/>
</dbReference>
<organism evidence="22 23">
    <name type="scientific">Leeuwenhoekiella marinoflava</name>
    <dbReference type="NCBI Taxonomy" id="988"/>
    <lineage>
        <taxon>Bacteria</taxon>
        <taxon>Pseudomonadati</taxon>
        <taxon>Bacteroidota</taxon>
        <taxon>Flavobacteriia</taxon>
        <taxon>Flavobacteriales</taxon>
        <taxon>Flavobacteriaceae</taxon>
        <taxon>Leeuwenhoekiella</taxon>
    </lineage>
</organism>
<evidence type="ECO:0000256" key="17">
    <source>
        <dbReference type="ARBA" id="ARBA00024827"/>
    </source>
</evidence>
<gene>
    <name evidence="22" type="ORF">DSL99_1049</name>
</gene>
<name>A0A4Q0PP36_9FLAO</name>
<evidence type="ECO:0000313" key="22">
    <source>
        <dbReference type="EMBL" id="RXG32243.1"/>
    </source>
</evidence>
<dbReference type="InterPro" id="IPR004358">
    <property type="entry name" value="Sig_transdc_His_kin-like_C"/>
</dbReference>
<dbReference type="InterPro" id="IPR011712">
    <property type="entry name" value="Sig_transdc_His_kin_sub3_dim/P"/>
</dbReference>
<evidence type="ECO:0000256" key="6">
    <source>
        <dbReference type="ARBA" id="ARBA00022485"/>
    </source>
</evidence>
<accession>A0A4Q0PP36</accession>
<dbReference type="GO" id="GO:0046983">
    <property type="term" value="F:protein dimerization activity"/>
    <property type="evidence" value="ECO:0007669"/>
    <property type="project" value="InterPro"/>
</dbReference>
<keyword evidence="20" id="KW-0732">Signal</keyword>
<feature type="chain" id="PRO_5020941763" description="Oxygen sensor histidine kinase NreB" evidence="20">
    <location>
        <begin position="20"/>
        <end position="673"/>
    </location>
</feature>
<evidence type="ECO:0000259" key="21">
    <source>
        <dbReference type="PROSITE" id="PS50109"/>
    </source>
</evidence>
<keyword evidence="11" id="KW-0547">Nucleotide-binding</keyword>
<evidence type="ECO:0000256" key="1">
    <source>
        <dbReference type="ARBA" id="ARBA00000085"/>
    </source>
</evidence>
<sequence>MLNRSLLLFFILFYAFCSAQESKTQVEKIQFFKKKLENTSGAAHLKLLDSLERYIDYDEEFQYDSLVNYTIKYAISLDSLNKAGEYVANRIYHQNSILTNPEKGEEIYQDFKKYIPQLTSGKSITRLYLNVADSYYFLRNTERALKFYNKAEQTAEKYNLNHLLGFICLYRGQLQSDQGNFSKAVFDYQKAETLFEKEKDTFNIMSSLNSLAVIFAKNNFFNEAANYRKLSQVLAEKTKSYGSLIPLYYNAAEDFNIADNQAERIASLKKAAYYTNLSKYKEAMEPPVFAALAAAYADNDSLELAESYYKKLTNGPEYYRNPPNEMYFVIATLSMQQALGNYSEALTSAKKFEELALKNNSFLDRYLSKLKMANILNKLNRPAEANDYLIEYYKLKDSISSVKKIQSLAYYQTLYETEKKENLINTQKKDIDLLNAKSKLQKQLLIFSILISAGVLGLILLYRSRKTAKEKTKLQQDYSHKLLVAQEDERSRLARELHDSLGQKLVLLKRRLLDDKTEGIENLADESLKELRTITKNLHPANLDLFGFSEAVTIMIDEVDKNTTINFSKSIENVDDLLTKDRAIHLYRMIQESLNNMIKYSNTDSAELTILKKESSILIEISDAGDGFDTNSDIFNSGLGLKTLKERSKLIGSKLSILSDIGKGSSVKISIPV</sequence>
<dbReference type="PANTHER" id="PTHR24421:SF10">
    <property type="entry name" value="NITRATE_NITRITE SENSOR PROTEIN NARQ"/>
    <property type="match status" value="1"/>
</dbReference>
<dbReference type="SMART" id="SM00028">
    <property type="entry name" value="TPR"/>
    <property type="match status" value="2"/>
</dbReference>
<keyword evidence="12 22" id="KW-0418">Kinase</keyword>
<evidence type="ECO:0000256" key="11">
    <source>
        <dbReference type="ARBA" id="ARBA00022741"/>
    </source>
</evidence>
<dbReference type="InterPro" id="IPR003594">
    <property type="entry name" value="HATPase_dom"/>
</dbReference>
<evidence type="ECO:0000313" key="23">
    <source>
        <dbReference type="Proteomes" id="UP000290608"/>
    </source>
</evidence>
<dbReference type="PANTHER" id="PTHR24421">
    <property type="entry name" value="NITRATE/NITRITE SENSOR PROTEIN NARX-RELATED"/>
    <property type="match status" value="1"/>
</dbReference>
<dbReference type="GO" id="GO:0051539">
    <property type="term" value="F:4 iron, 4 sulfur cluster binding"/>
    <property type="evidence" value="ECO:0007669"/>
    <property type="project" value="UniProtKB-KW"/>
</dbReference>
<keyword evidence="9" id="KW-0808">Transferase</keyword>
<evidence type="ECO:0000256" key="10">
    <source>
        <dbReference type="ARBA" id="ARBA00022723"/>
    </source>
</evidence>
<keyword evidence="15" id="KW-0902">Two-component regulatory system</keyword>
<keyword evidence="19" id="KW-0812">Transmembrane</keyword>
<dbReference type="InterPro" id="IPR036890">
    <property type="entry name" value="HATPase_C_sf"/>
</dbReference>
<dbReference type="Gene3D" id="1.25.40.10">
    <property type="entry name" value="Tetratricopeptide repeat domain"/>
    <property type="match status" value="1"/>
</dbReference>
<keyword evidence="10" id="KW-0479">Metal-binding</keyword>
<dbReference type="Gene3D" id="3.30.565.10">
    <property type="entry name" value="Histidine kinase-like ATPase, C-terminal domain"/>
    <property type="match status" value="1"/>
</dbReference>
<dbReference type="GO" id="GO:0005524">
    <property type="term" value="F:ATP binding"/>
    <property type="evidence" value="ECO:0007669"/>
    <property type="project" value="UniProtKB-KW"/>
</dbReference>
<keyword evidence="19" id="KW-0472">Membrane</keyword>
<comment type="cofactor">
    <cofactor evidence="2">
        <name>[4Fe-4S] cluster</name>
        <dbReference type="ChEBI" id="CHEBI:49883"/>
    </cofactor>
</comment>
<reference evidence="22 23" key="1">
    <citation type="submission" date="2018-07" db="EMBL/GenBank/DDBJ databases">
        <title>Leeuwenhoekiella genomics.</title>
        <authorList>
            <person name="Tahon G."/>
            <person name="Willems A."/>
        </authorList>
    </citation>
    <scope>NUCLEOTIDE SEQUENCE [LARGE SCALE GENOMIC DNA]</scope>
    <source>
        <strain evidence="22 23">LMG 1345</strain>
    </source>
</reference>
<comment type="subcellular location">
    <subcellularLocation>
        <location evidence="3">Cytoplasm</location>
    </subcellularLocation>
</comment>
<proteinExistence type="predicted"/>
<dbReference type="Pfam" id="PF02518">
    <property type="entry name" value="HATPase_c"/>
    <property type="match status" value="1"/>
</dbReference>
<comment type="caution">
    <text evidence="22">The sequence shown here is derived from an EMBL/GenBank/DDBJ whole genome shotgun (WGS) entry which is preliminary data.</text>
</comment>
<feature type="domain" description="Histidine kinase" evidence="21">
    <location>
        <begin position="492"/>
        <end position="673"/>
    </location>
</feature>
<keyword evidence="16" id="KW-0411">Iron-sulfur</keyword>
<keyword evidence="7" id="KW-0963">Cytoplasm</keyword>
<evidence type="ECO:0000256" key="3">
    <source>
        <dbReference type="ARBA" id="ARBA00004496"/>
    </source>
</evidence>
<dbReference type="Gene3D" id="1.20.5.1930">
    <property type="match status" value="1"/>
</dbReference>
<dbReference type="CDD" id="cd16917">
    <property type="entry name" value="HATPase_UhpB-NarQ-NarX-like"/>
    <property type="match status" value="1"/>
</dbReference>
<evidence type="ECO:0000256" key="13">
    <source>
        <dbReference type="ARBA" id="ARBA00022840"/>
    </source>
</evidence>